<feature type="compositionally biased region" description="Polar residues" evidence="13">
    <location>
        <begin position="87"/>
        <end position="107"/>
    </location>
</feature>
<organism evidence="15 16">
    <name type="scientific">Uncinula necator</name>
    <name type="common">Grape powdery mildew</name>
    <dbReference type="NCBI Taxonomy" id="52586"/>
    <lineage>
        <taxon>Eukaryota</taxon>
        <taxon>Fungi</taxon>
        <taxon>Dikarya</taxon>
        <taxon>Ascomycota</taxon>
        <taxon>Pezizomycotina</taxon>
        <taxon>Leotiomycetes</taxon>
        <taxon>Erysiphales</taxon>
        <taxon>Erysiphaceae</taxon>
        <taxon>Erysiphe</taxon>
    </lineage>
</organism>
<dbReference type="PANTHER" id="PTHR47428:SF1">
    <property type="entry name" value="REGULATORY PROTEIN MIG1-RELATED"/>
    <property type="match status" value="1"/>
</dbReference>
<dbReference type="GO" id="GO:0000978">
    <property type="term" value="F:RNA polymerase II cis-regulatory region sequence-specific DNA binding"/>
    <property type="evidence" value="ECO:0007669"/>
    <property type="project" value="TreeGrafter"/>
</dbReference>
<feature type="domain" description="C2H2-type" evidence="14">
    <location>
        <begin position="61"/>
        <end position="90"/>
    </location>
</feature>
<keyword evidence="3" id="KW-0479">Metal-binding</keyword>
<dbReference type="InterPro" id="IPR036236">
    <property type="entry name" value="Znf_C2H2_sf"/>
</dbReference>
<dbReference type="Proteomes" id="UP000030854">
    <property type="component" value="Unassembled WGS sequence"/>
</dbReference>
<keyword evidence="16" id="KW-1185">Reference proteome</keyword>
<keyword evidence="10" id="KW-0539">Nucleus</keyword>
<evidence type="ECO:0000256" key="11">
    <source>
        <dbReference type="ARBA" id="ARBA00038023"/>
    </source>
</evidence>
<evidence type="ECO:0000313" key="15">
    <source>
        <dbReference type="EMBL" id="KHJ30044.1"/>
    </source>
</evidence>
<dbReference type="STRING" id="52586.A0A0B1NZM8"/>
<evidence type="ECO:0000256" key="6">
    <source>
        <dbReference type="ARBA" id="ARBA00022833"/>
    </source>
</evidence>
<gene>
    <name evidence="15" type="ORF">EV44_g2822</name>
</gene>
<dbReference type="OMA" id="YHMARSH"/>
<evidence type="ECO:0000259" key="14">
    <source>
        <dbReference type="PROSITE" id="PS50157"/>
    </source>
</evidence>
<evidence type="ECO:0000256" key="4">
    <source>
        <dbReference type="ARBA" id="ARBA00022737"/>
    </source>
</evidence>
<evidence type="ECO:0000256" key="5">
    <source>
        <dbReference type="ARBA" id="ARBA00022771"/>
    </source>
</evidence>
<dbReference type="FunFam" id="3.30.160.60:FF:000089">
    <property type="entry name" value="DNA-binding protein creA"/>
    <property type="match status" value="1"/>
</dbReference>
<reference evidence="15 16" key="1">
    <citation type="journal article" date="2014" name="BMC Genomics">
        <title>Adaptive genomic structural variation in the grape powdery mildew pathogen, Erysiphe necator.</title>
        <authorList>
            <person name="Jones L."/>
            <person name="Riaz S."/>
            <person name="Morales-Cruz A."/>
            <person name="Amrine K.C."/>
            <person name="McGuire B."/>
            <person name="Gubler W.D."/>
            <person name="Walker M.A."/>
            <person name="Cantu D."/>
        </authorList>
    </citation>
    <scope>NUCLEOTIDE SEQUENCE [LARGE SCALE GENOMIC DNA]</scope>
    <source>
        <strain evidence="16">c</strain>
    </source>
</reference>
<keyword evidence="8 15" id="KW-0238">DNA-binding</keyword>
<dbReference type="InterPro" id="IPR013087">
    <property type="entry name" value="Znf_C2H2_type"/>
</dbReference>
<dbReference type="Pfam" id="PF00096">
    <property type="entry name" value="zf-C2H2"/>
    <property type="match status" value="2"/>
</dbReference>
<dbReference type="GO" id="GO:0043609">
    <property type="term" value="P:regulation of carbon utilization"/>
    <property type="evidence" value="ECO:0007669"/>
    <property type="project" value="UniProtKB-ARBA"/>
</dbReference>
<keyword evidence="2" id="KW-0678">Repressor</keyword>
<evidence type="ECO:0000256" key="1">
    <source>
        <dbReference type="ARBA" id="ARBA00004123"/>
    </source>
</evidence>
<evidence type="ECO:0000256" key="2">
    <source>
        <dbReference type="ARBA" id="ARBA00022491"/>
    </source>
</evidence>
<evidence type="ECO:0000313" key="16">
    <source>
        <dbReference type="Proteomes" id="UP000030854"/>
    </source>
</evidence>
<dbReference type="PANTHER" id="PTHR47428">
    <property type="entry name" value="REGULATORY PROTEIN MIG1-RELATED"/>
    <property type="match status" value="1"/>
</dbReference>
<dbReference type="GO" id="GO:0005737">
    <property type="term" value="C:cytoplasm"/>
    <property type="evidence" value="ECO:0007669"/>
    <property type="project" value="TreeGrafter"/>
</dbReference>
<keyword evidence="4" id="KW-0677">Repeat</keyword>
<dbReference type="PROSITE" id="PS50157">
    <property type="entry name" value="ZINC_FINGER_C2H2_2"/>
    <property type="match status" value="2"/>
</dbReference>
<keyword evidence="7" id="KW-0805">Transcription regulation</keyword>
<comment type="subcellular location">
    <subcellularLocation>
        <location evidence="1">Nucleus</location>
    </subcellularLocation>
</comment>
<keyword evidence="6" id="KW-0862">Zinc</keyword>
<evidence type="ECO:0000256" key="10">
    <source>
        <dbReference type="ARBA" id="ARBA00023242"/>
    </source>
</evidence>
<feature type="compositionally biased region" description="Low complexity" evidence="13">
    <location>
        <begin position="262"/>
        <end position="275"/>
    </location>
</feature>
<dbReference type="PROSITE" id="PS00028">
    <property type="entry name" value="ZINC_FINGER_C2H2_1"/>
    <property type="match status" value="2"/>
</dbReference>
<dbReference type="FunFam" id="3.30.160.60:FF:000152">
    <property type="entry name" value="DNA-binding protein creA"/>
    <property type="match status" value="1"/>
</dbReference>
<dbReference type="AlphaFoldDB" id="A0A0B1NZM8"/>
<proteinExistence type="inferred from homology"/>
<feature type="region of interest" description="Disordered" evidence="13">
    <location>
        <begin position="258"/>
        <end position="304"/>
    </location>
</feature>
<dbReference type="EMBL" id="JNVN01005488">
    <property type="protein sequence ID" value="KHJ30044.1"/>
    <property type="molecule type" value="Genomic_DNA"/>
</dbReference>
<name>A0A0B1NZM8_UNCNE</name>
<dbReference type="GO" id="GO:0005634">
    <property type="term" value="C:nucleus"/>
    <property type="evidence" value="ECO:0007669"/>
    <property type="project" value="UniProtKB-SubCell"/>
</dbReference>
<dbReference type="InterPro" id="IPR051007">
    <property type="entry name" value="creA/MIG_C2H2-ZnF"/>
</dbReference>
<comment type="caution">
    <text evidence="15">The sequence shown here is derived from an EMBL/GenBank/DDBJ whole genome shotgun (WGS) entry which is preliminary data.</text>
</comment>
<keyword evidence="5 12" id="KW-0863">Zinc-finger</keyword>
<comment type="similarity">
    <text evidence="11">Belongs to the creA/MIG C2H2-type zinc-finger protein family.</text>
</comment>
<sequence length="411" mass="45437">MLQETRMDKIDIFPPMIEASRTTGQRQDLPRPYKCPLCEKSFHRLEHQTRHIRTHTGEKPHRCSHPGCIKRFSRSDELTRHLRIHINPNSRRSGRMPQQPSTASSSVLKGRERHLSMVAPMPSLHKIGSRSAPVSTIASPNLSPTTSFSSFVRTETPDSSLPFIENPVARQNAHCSSKSVGNGNGIFNLDMNLLASAAIRVEGNHSSNACHLPRYNKSCCDLSAYKSRSHFASSSLVQSHPPPTLDKLNHCIKRYMKRSRTDSPSSTAPSSPTFSHDSLSPTPDDTPLVTPAHSPRLRSHGSGYDLPSLRTLSLYQQLKPALPPMEPQTLDYISHSSPCNNFPCASDNTKTSSSLSDIILQADGTQRKLPCPLFYKISLQDCQGSNENKISSLVSGSLTGNDPQDRMDIAN</sequence>
<dbReference type="SUPFAM" id="SSF57667">
    <property type="entry name" value="beta-beta-alpha zinc fingers"/>
    <property type="match status" value="1"/>
</dbReference>
<dbReference type="SMART" id="SM00355">
    <property type="entry name" value="ZnF_C2H2"/>
    <property type="match status" value="2"/>
</dbReference>
<feature type="domain" description="C2H2-type" evidence="14">
    <location>
        <begin position="33"/>
        <end position="60"/>
    </location>
</feature>
<evidence type="ECO:0000256" key="9">
    <source>
        <dbReference type="ARBA" id="ARBA00023163"/>
    </source>
</evidence>
<evidence type="ECO:0000256" key="12">
    <source>
        <dbReference type="PROSITE-ProRule" id="PRU00042"/>
    </source>
</evidence>
<evidence type="ECO:0000256" key="8">
    <source>
        <dbReference type="ARBA" id="ARBA00023125"/>
    </source>
</evidence>
<protein>
    <submittedName>
        <fullName evidence="15">Putative dna-binding protein crea</fullName>
    </submittedName>
</protein>
<feature type="region of interest" description="Disordered" evidence="13">
    <location>
        <begin position="86"/>
        <end position="109"/>
    </location>
</feature>
<accession>A0A0B1NZM8</accession>
<dbReference type="GO" id="GO:0008270">
    <property type="term" value="F:zinc ion binding"/>
    <property type="evidence" value="ECO:0007669"/>
    <property type="project" value="UniProtKB-KW"/>
</dbReference>
<evidence type="ECO:0000256" key="3">
    <source>
        <dbReference type="ARBA" id="ARBA00022723"/>
    </source>
</evidence>
<evidence type="ECO:0000256" key="7">
    <source>
        <dbReference type="ARBA" id="ARBA00023015"/>
    </source>
</evidence>
<dbReference type="Gene3D" id="3.30.160.60">
    <property type="entry name" value="Classic Zinc Finger"/>
    <property type="match status" value="2"/>
</dbReference>
<evidence type="ECO:0000256" key="13">
    <source>
        <dbReference type="SAM" id="MobiDB-lite"/>
    </source>
</evidence>
<dbReference type="HOGENOM" id="CLU_036230_0_0_1"/>
<keyword evidence="9" id="KW-0804">Transcription</keyword>
<dbReference type="GO" id="GO:0000433">
    <property type="term" value="P:carbon catabolite repression of transcription from RNA polymerase II promoter by glucose"/>
    <property type="evidence" value="ECO:0007669"/>
    <property type="project" value="TreeGrafter"/>
</dbReference>